<dbReference type="EMBL" id="CALNXK010000123">
    <property type="protein sequence ID" value="CAH3162379.1"/>
    <property type="molecule type" value="Genomic_DNA"/>
</dbReference>
<evidence type="ECO:0000313" key="1">
    <source>
        <dbReference type="EMBL" id="CAH3162379.1"/>
    </source>
</evidence>
<gene>
    <name evidence="1" type="ORF">PLOB_00005255</name>
</gene>
<proteinExistence type="predicted"/>
<evidence type="ECO:0000313" key="2">
    <source>
        <dbReference type="Proteomes" id="UP001159405"/>
    </source>
</evidence>
<reference evidence="1 2" key="1">
    <citation type="submission" date="2022-05" db="EMBL/GenBank/DDBJ databases">
        <authorList>
            <consortium name="Genoscope - CEA"/>
            <person name="William W."/>
        </authorList>
    </citation>
    <scope>NUCLEOTIDE SEQUENCE [LARGE SCALE GENOMIC DNA]</scope>
</reference>
<feature type="non-terminal residue" evidence="1">
    <location>
        <position position="221"/>
    </location>
</feature>
<accession>A0ABN8QHA8</accession>
<protein>
    <submittedName>
        <fullName evidence="1">Uncharacterized protein</fullName>
    </submittedName>
</protein>
<sequence length="221" mass="24668">MITGSIVFLLKGSRESGYSFEALGTCISSTATKGYINVQIVKLLNNSATLANRLQPLMEGHTVAWPQNLVALYKTSEETAQNANHSKGGEGNNVANDLEEEHFVQFDKKLLKRMVVQKTLKAVERSTSASTGLRKIIENFDEKTGVHPPSTAHTYQNAEKDQKEMIALVCGLKPFQEVPGRCHSSFPHMPRNPFDLDDIRIPEQWLTTSKQKLSKDPDTPW</sequence>
<keyword evidence="2" id="KW-1185">Reference proteome</keyword>
<comment type="caution">
    <text evidence="1">The sequence shown here is derived from an EMBL/GenBank/DDBJ whole genome shotgun (WGS) entry which is preliminary data.</text>
</comment>
<name>A0ABN8QHA8_9CNID</name>
<dbReference type="Proteomes" id="UP001159405">
    <property type="component" value="Unassembled WGS sequence"/>
</dbReference>
<organism evidence="1 2">
    <name type="scientific">Porites lobata</name>
    <dbReference type="NCBI Taxonomy" id="104759"/>
    <lineage>
        <taxon>Eukaryota</taxon>
        <taxon>Metazoa</taxon>
        <taxon>Cnidaria</taxon>
        <taxon>Anthozoa</taxon>
        <taxon>Hexacorallia</taxon>
        <taxon>Scleractinia</taxon>
        <taxon>Fungiina</taxon>
        <taxon>Poritidae</taxon>
        <taxon>Porites</taxon>
    </lineage>
</organism>